<organism evidence="2 3">
    <name type="scientific">Oryza sativa subsp. indica</name>
    <name type="common">Rice</name>
    <dbReference type="NCBI Taxonomy" id="39946"/>
    <lineage>
        <taxon>Eukaryota</taxon>
        <taxon>Viridiplantae</taxon>
        <taxon>Streptophyta</taxon>
        <taxon>Embryophyta</taxon>
        <taxon>Tracheophyta</taxon>
        <taxon>Spermatophyta</taxon>
        <taxon>Magnoliopsida</taxon>
        <taxon>Liliopsida</taxon>
        <taxon>Poales</taxon>
        <taxon>Poaceae</taxon>
        <taxon>BOP clade</taxon>
        <taxon>Oryzoideae</taxon>
        <taxon>Oryzeae</taxon>
        <taxon>Oryzinae</taxon>
        <taxon>Oryza</taxon>
        <taxon>Oryza sativa</taxon>
    </lineage>
</organism>
<evidence type="ECO:0000313" key="3">
    <source>
        <dbReference type="Proteomes" id="UP000007015"/>
    </source>
</evidence>
<evidence type="ECO:0000256" key="1">
    <source>
        <dbReference type="SAM" id="MobiDB-lite"/>
    </source>
</evidence>
<dbReference type="Gramene" id="BGIOSGA024322-TA">
    <property type="protein sequence ID" value="BGIOSGA024322-PA"/>
    <property type="gene ID" value="BGIOSGA024322"/>
</dbReference>
<feature type="compositionally biased region" description="Basic and acidic residues" evidence="1">
    <location>
        <begin position="1"/>
        <end position="15"/>
    </location>
</feature>
<dbReference type="AlphaFoldDB" id="B8B5Z5"/>
<gene>
    <name evidence="2" type="ORF">OsI_25967</name>
</gene>
<name>B8B5Z5_ORYSI</name>
<proteinExistence type="predicted"/>
<feature type="compositionally biased region" description="Acidic residues" evidence="1">
    <location>
        <begin position="16"/>
        <end position="38"/>
    </location>
</feature>
<protein>
    <submittedName>
        <fullName evidence="2">Uncharacterized protein</fullName>
    </submittedName>
</protein>
<dbReference type="EMBL" id="CM000132">
    <property type="protein sequence ID" value="EEC82013.1"/>
    <property type="molecule type" value="Genomic_DNA"/>
</dbReference>
<keyword evidence="3" id="KW-1185">Reference proteome</keyword>
<dbReference type="HOGENOM" id="CLU_2610325_0_0_1"/>
<accession>B8B5Z5</accession>
<sequence>MARLAAEDPLVRDEAILDDDDDDVDTDEEESESEDDSGEEFHAEPSKKAVYNKEGHPGEARGHCVAGECGLEAQAHYRT</sequence>
<feature type="region of interest" description="Disordered" evidence="1">
    <location>
        <begin position="1"/>
        <end position="46"/>
    </location>
</feature>
<dbReference type="Proteomes" id="UP000007015">
    <property type="component" value="Chromosome 7"/>
</dbReference>
<dbReference type="STRING" id="39946.B8B5Z5"/>
<reference evidence="2 3" key="1">
    <citation type="journal article" date="2005" name="PLoS Biol.">
        <title>The genomes of Oryza sativa: a history of duplications.</title>
        <authorList>
            <person name="Yu J."/>
            <person name="Wang J."/>
            <person name="Lin W."/>
            <person name="Li S."/>
            <person name="Li H."/>
            <person name="Zhou J."/>
            <person name="Ni P."/>
            <person name="Dong W."/>
            <person name="Hu S."/>
            <person name="Zeng C."/>
            <person name="Zhang J."/>
            <person name="Zhang Y."/>
            <person name="Li R."/>
            <person name="Xu Z."/>
            <person name="Li S."/>
            <person name="Li X."/>
            <person name="Zheng H."/>
            <person name="Cong L."/>
            <person name="Lin L."/>
            <person name="Yin J."/>
            <person name="Geng J."/>
            <person name="Li G."/>
            <person name="Shi J."/>
            <person name="Liu J."/>
            <person name="Lv H."/>
            <person name="Li J."/>
            <person name="Wang J."/>
            <person name="Deng Y."/>
            <person name="Ran L."/>
            <person name="Shi X."/>
            <person name="Wang X."/>
            <person name="Wu Q."/>
            <person name="Li C."/>
            <person name="Ren X."/>
            <person name="Wang J."/>
            <person name="Wang X."/>
            <person name="Li D."/>
            <person name="Liu D."/>
            <person name="Zhang X."/>
            <person name="Ji Z."/>
            <person name="Zhao W."/>
            <person name="Sun Y."/>
            <person name="Zhang Z."/>
            <person name="Bao J."/>
            <person name="Han Y."/>
            <person name="Dong L."/>
            <person name="Ji J."/>
            <person name="Chen P."/>
            <person name="Wu S."/>
            <person name="Liu J."/>
            <person name="Xiao Y."/>
            <person name="Bu D."/>
            <person name="Tan J."/>
            <person name="Yang L."/>
            <person name="Ye C."/>
            <person name="Zhang J."/>
            <person name="Xu J."/>
            <person name="Zhou Y."/>
            <person name="Yu Y."/>
            <person name="Zhang B."/>
            <person name="Zhuang S."/>
            <person name="Wei H."/>
            <person name="Liu B."/>
            <person name="Lei M."/>
            <person name="Yu H."/>
            <person name="Li Y."/>
            <person name="Xu H."/>
            <person name="Wei S."/>
            <person name="He X."/>
            <person name="Fang L."/>
            <person name="Zhang Z."/>
            <person name="Zhang Y."/>
            <person name="Huang X."/>
            <person name="Su Z."/>
            <person name="Tong W."/>
            <person name="Li J."/>
            <person name="Tong Z."/>
            <person name="Li S."/>
            <person name="Ye J."/>
            <person name="Wang L."/>
            <person name="Fang L."/>
            <person name="Lei T."/>
            <person name="Chen C."/>
            <person name="Chen H."/>
            <person name="Xu Z."/>
            <person name="Li H."/>
            <person name="Huang H."/>
            <person name="Zhang F."/>
            <person name="Xu H."/>
            <person name="Li N."/>
            <person name="Zhao C."/>
            <person name="Li S."/>
            <person name="Dong L."/>
            <person name="Huang Y."/>
            <person name="Li L."/>
            <person name="Xi Y."/>
            <person name="Qi Q."/>
            <person name="Li W."/>
            <person name="Zhang B."/>
            <person name="Hu W."/>
            <person name="Zhang Y."/>
            <person name="Tian X."/>
            <person name="Jiao Y."/>
            <person name="Liang X."/>
            <person name="Jin J."/>
            <person name="Gao L."/>
            <person name="Zheng W."/>
            <person name="Hao B."/>
            <person name="Liu S."/>
            <person name="Wang W."/>
            <person name="Yuan L."/>
            <person name="Cao M."/>
            <person name="McDermott J."/>
            <person name="Samudrala R."/>
            <person name="Wang J."/>
            <person name="Wong G.K."/>
            <person name="Yang H."/>
        </authorList>
    </citation>
    <scope>NUCLEOTIDE SEQUENCE [LARGE SCALE GENOMIC DNA]</scope>
    <source>
        <strain evidence="3">cv. 93-11</strain>
    </source>
</reference>
<evidence type="ECO:0000313" key="2">
    <source>
        <dbReference type="EMBL" id="EEC82013.1"/>
    </source>
</evidence>